<comment type="caution">
    <text evidence="1">The sequence shown here is derived from an EMBL/GenBank/DDBJ whole genome shotgun (WGS) entry which is preliminary data.</text>
</comment>
<sequence length="56" mass="5740">MAGILDGIKVIEVASMAAAPNATVILADLGAEVIKIEPLSGDPWRFGHMTPGLPPS</sequence>
<organism evidence="1 2">
    <name type="scientific">Salipiger bermudensis (strain DSM 26914 / JCM 13377 / KCTC 12554 / HTCC2601)</name>
    <name type="common">Pelagibaca bermudensis</name>
    <dbReference type="NCBI Taxonomy" id="314265"/>
    <lineage>
        <taxon>Bacteria</taxon>
        <taxon>Pseudomonadati</taxon>
        <taxon>Pseudomonadota</taxon>
        <taxon>Alphaproteobacteria</taxon>
        <taxon>Rhodobacterales</taxon>
        <taxon>Roseobacteraceae</taxon>
        <taxon>Salipiger</taxon>
    </lineage>
</organism>
<accession>Q0FKG2</accession>
<protein>
    <submittedName>
        <fullName evidence="1">Possible CoA-transferase family III protein</fullName>
    </submittedName>
</protein>
<proteinExistence type="predicted"/>
<dbReference type="PANTHER" id="PTHR48228">
    <property type="entry name" value="SUCCINYL-COA--D-CITRAMALATE COA-TRANSFERASE"/>
    <property type="match status" value="1"/>
</dbReference>
<dbReference type="Gene3D" id="3.40.50.10540">
    <property type="entry name" value="Crotonobetainyl-coa:carnitine coa-transferase, domain 1"/>
    <property type="match status" value="1"/>
</dbReference>
<keyword evidence="1" id="KW-0808">Transferase</keyword>
<dbReference type="SUPFAM" id="SSF89796">
    <property type="entry name" value="CoA-transferase family III (CaiB/BaiF)"/>
    <property type="match status" value="1"/>
</dbReference>
<name>Q0FKG2_SALBH</name>
<dbReference type="Pfam" id="PF02515">
    <property type="entry name" value="CoA_transf_3"/>
    <property type="match status" value="1"/>
</dbReference>
<dbReference type="AlphaFoldDB" id="Q0FKG2"/>
<dbReference type="STRING" id="314265.R2601_18598"/>
<dbReference type="InterPro" id="IPR050509">
    <property type="entry name" value="CoA-transferase_III"/>
</dbReference>
<dbReference type="GO" id="GO:0016740">
    <property type="term" value="F:transferase activity"/>
    <property type="evidence" value="ECO:0007669"/>
    <property type="project" value="UniProtKB-KW"/>
</dbReference>
<dbReference type="RefSeq" id="WP_007797857.1">
    <property type="nucleotide sequence ID" value="NZ_DS022276.1"/>
</dbReference>
<dbReference type="eggNOG" id="COG1804">
    <property type="taxonomic scope" value="Bacteria"/>
</dbReference>
<dbReference type="EMBL" id="AATQ01000040">
    <property type="protein sequence ID" value="EAU44692.1"/>
    <property type="molecule type" value="Genomic_DNA"/>
</dbReference>
<evidence type="ECO:0000313" key="1">
    <source>
        <dbReference type="EMBL" id="EAU44692.1"/>
    </source>
</evidence>
<dbReference type="Proteomes" id="UP000006230">
    <property type="component" value="Unassembled WGS sequence"/>
</dbReference>
<dbReference type="InterPro" id="IPR003673">
    <property type="entry name" value="CoA-Trfase_fam_III"/>
</dbReference>
<dbReference type="PANTHER" id="PTHR48228:SF5">
    <property type="entry name" value="ALPHA-METHYLACYL-COA RACEMASE"/>
    <property type="match status" value="1"/>
</dbReference>
<keyword evidence="2" id="KW-1185">Reference proteome</keyword>
<reference evidence="1 2" key="1">
    <citation type="journal article" date="2010" name="J. Bacteriol.">
        <title>Genome sequences of Pelagibaca bermudensis HTCC2601T and Maritimibacter alkaliphilus HTCC2654T, the type strains of two marine Roseobacter genera.</title>
        <authorList>
            <person name="Thrash J.C."/>
            <person name="Cho J.C."/>
            <person name="Ferriera S."/>
            <person name="Johnson J."/>
            <person name="Vergin K.L."/>
            <person name="Giovannoni S.J."/>
        </authorList>
    </citation>
    <scope>NUCLEOTIDE SEQUENCE [LARGE SCALE GENOMIC DNA]</scope>
    <source>
        <strain evidence="2">DSM 26914 / JCM 13377 / KCTC 12554 / HTCC2601</strain>
    </source>
</reference>
<dbReference type="HOGENOM" id="CLU_3010211_0_0_5"/>
<dbReference type="OrthoDB" id="7457784at2"/>
<evidence type="ECO:0000313" key="2">
    <source>
        <dbReference type="Proteomes" id="UP000006230"/>
    </source>
</evidence>
<dbReference type="InterPro" id="IPR023606">
    <property type="entry name" value="CoA-Trfase_III_dom_1_sf"/>
</dbReference>
<gene>
    <name evidence="1" type="ORF">R2601_18598</name>
</gene>